<organism evidence="2 3">
    <name type="scientific">Enterovibrio qingdaonensis</name>
    <dbReference type="NCBI Taxonomy" id="2899818"/>
    <lineage>
        <taxon>Bacteria</taxon>
        <taxon>Pseudomonadati</taxon>
        <taxon>Pseudomonadota</taxon>
        <taxon>Gammaproteobacteria</taxon>
        <taxon>Vibrionales</taxon>
        <taxon>Vibrionaceae</taxon>
        <taxon>Enterovibrio</taxon>
    </lineage>
</organism>
<dbReference type="Proteomes" id="UP001149821">
    <property type="component" value="Unassembled WGS sequence"/>
</dbReference>
<feature type="signal peptide" evidence="1">
    <location>
        <begin position="1"/>
        <end position="18"/>
    </location>
</feature>
<proteinExistence type="predicted"/>
<evidence type="ECO:0000313" key="2">
    <source>
        <dbReference type="EMBL" id="MDD1781864.1"/>
    </source>
</evidence>
<evidence type="ECO:0000313" key="3">
    <source>
        <dbReference type="Proteomes" id="UP001149821"/>
    </source>
</evidence>
<protein>
    <recommendedName>
        <fullName evidence="4">Lipoprotein</fullName>
    </recommendedName>
</protein>
<accession>A0ABT5QLW6</accession>
<evidence type="ECO:0000256" key="1">
    <source>
        <dbReference type="SAM" id="SignalP"/>
    </source>
</evidence>
<name>A0ABT5QLW6_9GAMM</name>
<keyword evidence="3" id="KW-1185">Reference proteome</keyword>
<comment type="caution">
    <text evidence="2">The sequence shown here is derived from an EMBL/GenBank/DDBJ whole genome shotgun (WGS) entry which is preliminary data.</text>
</comment>
<evidence type="ECO:0008006" key="4">
    <source>
        <dbReference type="Google" id="ProtNLM"/>
    </source>
</evidence>
<dbReference type="RefSeq" id="WP_274142400.1">
    <property type="nucleotide sequence ID" value="NZ_JAJUBB010000007.1"/>
</dbReference>
<dbReference type="PROSITE" id="PS51257">
    <property type="entry name" value="PROKAR_LIPOPROTEIN"/>
    <property type="match status" value="1"/>
</dbReference>
<sequence length="144" mass="15485">MKKYLVLLLVALSGCAKLQDPSGNAVELETNAPESVVIIEADIDRSAHHPGIYAYQEATTPPTEPIFFSSGLNTLPVKLVLKPGTYRITVACAANLDLHSYFDLVRTFKAGERKTVICKSTAGGALAQPYARMVDTSSLGEDTQ</sequence>
<keyword evidence="1" id="KW-0732">Signal</keyword>
<dbReference type="EMBL" id="JAJUBB010000007">
    <property type="protein sequence ID" value="MDD1781864.1"/>
    <property type="molecule type" value="Genomic_DNA"/>
</dbReference>
<reference evidence="2" key="1">
    <citation type="submission" date="2021-12" db="EMBL/GenBank/DDBJ databases">
        <title>Enterovibrio ZSDZ35 sp. nov. and Enterovibrio ZSDZ42 sp. nov., isolated from coastal seawater in Qingdao.</title>
        <authorList>
            <person name="Zhang P."/>
        </authorList>
    </citation>
    <scope>NUCLEOTIDE SEQUENCE</scope>
    <source>
        <strain evidence="2">ZSDZ35</strain>
    </source>
</reference>
<feature type="chain" id="PRO_5046117953" description="Lipoprotein" evidence="1">
    <location>
        <begin position="19"/>
        <end position="144"/>
    </location>
</feature>
<gene>
    <name evidence="2" type="ORF">LRP49_11830</name>
</gene>